<dbReference type="RefSeq" id="WP_066883799.1">
    <property type="nucleotide sequence ID" value="NZ_JYIJ01000019.1"/>
</dbReference>
<dbReference type="Pfam" id="PF03713">
    <property type="entry name" value="DUF305"/>
    <property type="match status" value="1"/>
</dbReference>
<dbReference type="PROSITE" id="PS51257">
    <property type="entry name" value="PROKAR_LIPOPROTEIN"/>
    <property type="match status" value="1"/>
</dbReference>
<sequence>MRTPVRALALASAALAGVLVLTGCNDRTEPSAGQPTTRPAATTVGQHFNDADVTFAQQVIEHHRQTIEMTDLAATQAQSPQVKAIAAVIRSTQAAEIQIMTGWLQAWDAPVPTQTPMWPAETPAGLPTGTEGAAGLLPTTETPPLPMGTETPFMPTYAEPTSTMESTGAPSLGAPSIPGMLTPQEMNQLRSLRGAQFERLFVELMIRHHSGAIEMAEIEQIRGKDADALELARRIEINQSAELAELRELLR</sequence>
<proteinExistence type="predicted"/>
<reference evidence="4" key="1">
    <citation type="submission" date="2015-04" db="EMBL/GenBank/DDBJ databases">
        <title>Physiological reanalysis, assessment of diazotrophy, and genome sequences of multiple isolates of Streptomyces thermoautotrophicus.</title>
        <authorList>
            <person name="MacKellar D.C."/>
            <person name="Lieber L."/>
            <person name="Norman J."/>
            <person name="Bolger A."/>
            <person name="Tobin C."/>
            <person name="Murray J.W."/>
            <person name="Chang R."/>
            <person name="Ford T."/>
            <person name="Nguyen P.Q."/>
            <person name="Woodward J."/>
            <person name="Permingeat H."/>
            <person name="Joshi N.S."/>
            <person name="Silver P.A."/>
            <person name="Usadel B."/>
            <person name="Rutherford A.W."/>
            <person name="Friesen M."/>
            <person name="Prell J."/>
        </authorList>
    </citation>
    <scope>NUCLEOTIDE SEQUENCE [LARGE SCALE GENOMIC DNA]</scope>
    <source>
        <strain evidence="4">H1</strain>
    </source>
</reference>
<evidence type="ECO:0000313" key="3">
    <source>
        <dbReference type="EMBL" id="KWW98870.1"/>
    </source>
</evidence>
<dbReference type="PATRIC" id="fig|1469144.10.peg.597"/>
<dbReference type="Proteomes" id="UP000070188">
    <property type="component" value="Unassembled WGS sequence"/>
</dbReference>
<comment type="caution">
    <text evidence="3">The sequence shown here is derived from an EMBL/GenBank/DDBJ whole genome shotgun (WGS) entry which is preliminary data.</text>
</comment>
<evidence type="ECO:0000313" key="4">
    <source>
        <dbReference type="Proteomes" id="UP000070188"/>
    </source>
</evidence>
<feature type="domain" description="DUF305" evidence="2">
    <location>
        <begin position="52"/>
        <end position="250"/>
    </location>
</feature>
<dbReference type="PANTHER" id="PTHR36933">
    <property type="entry name" value="SLL0788 PROTEIN"/>
    <property type="match status" value="1"/>
</dbReference>
<dbReference type="InterPro" id="IPR005183">
    <property type="entry name" value="DUF305_CopM-like"/>
</dbReference>
<dbReference type="STRING" id="1469144.LI90_500"/>
<feature type="signal peptide" evidence="1">
    <location>
        <begin position="1"/>
        <end position="16"/>
    </location>
</feature>
<organism evidence="3 4">
    <name type="scientific">Carbonactinospora thermoautotrophica</name>
    <dbReference type="NCBI Taxonomy" id="1469144"/>
    <lineage>
        <taxon>Bacteria</taxon>
        <taxon>Bacillati</taxon>
        <taxon>Actinomycetota</taxon>
        <taxon>Actinomycetes</taxon>
        <taxon>Kitasatosporales</taxon>
        <taxon>Carbonactinosporaceae</taxon>
        <taxon>Carbonactinospora</taxon>
    </lineage>
</organism>
<evidence type="ECO:0000256" key="1">
    <source>
        <dbReference type="SAM" id="SignalP"/>
    </source>
</evidence>
<gene>
    <name evidence="3" type="ORF">LI90_500</name>
</gene>
<dbReference type="OrthoDB" id="26872at2"/>
<evidence type="ECO:0000259" key="2">
    <source>
        <dbReference type="Pfam" id="PF03713"/>
    </source>
</evidence>
<dbReference type="PANTHER" id="PTHR36933:SF1">
    <property type="entry name" value="SLL0788 PROTEIN"/>
    <property type="match status" value="1"/>
</dbReference>
<feature type="chain" id="PRO_5039559808" description="DUF305 domain-containing protein" evidence="1">
    <location>
        <begin position="17"/>
        <end position="251"/>
    </location>
</feature>
<dbReference type="InterPro" id="IPR012347">
    <property type="entry name" value="Ferritin-like"/>
</dbReference>
<dbReference type="EMBL" id="LAXD01000001">
    <property type="protein sequence ID" value="KWW98870.1"/>
    <property type="molecule type" value="Genomic_DNA"/>
</dbReference>
<dbReference type="AlphaFoldDB" id="A0A132MLY5"/>
<dbReference type="Gene3D" id="1.20.1260.10">
    <property type="match status" value="1"/>
</dbReference>
<accession>A0A132MLY5</accession>
<keyword evidence="1" id="KW-0732">Signal</keyword>
<name>A0A132MLY5_9ACTN</name>
<keyword evidence="4" id="KW-1185">Reference proteome</keyword>
<protein>
    <recommendedName>
        <fullName evidence="2">DUF305 domain-containing protein</fullName>
    </recommendedName>
</protein>